<gene>
    <name evidence="10" type="ORF">E9232_001148</name>
</gene>
<dbReference type="Proteomes" id="UP001262410">
    <property type="component" value="Unassembled WGS sequence"/>
</dbReference>
<feature type="transmembrane region" description="Helical" evidence="8">
    <location>
        <begin position="12"/>
        <end position="36"/>
    </location>
</feature>
<feature type="transmembrane region" description="Helical" evidence="8">
    <location>
        <begin position="98"/>
        <end position="115"/>
    </location>
</feature>
<feature type="transmembrane region" description="Helical" evidence="8">
    <location>
        <begin position="68"/>
        <end position="91"/>
    </location>
</feature>
<feature type="transmembrane region" description="Helical" evidence="8">
    <location>
        <begin position="226"/>
        <end position="249"/>
    </location>
</feature>
<feature type="transmembrane region" description="Helical" evidence="8">
    <location>
        <begin position="156"/>
        <end position="177"/>
    </location>
</feature>
<dbReference type="InterPro" id="IPR000515">
    <property type="entry name" value="MetI-like"/>
</dbReference>
<evidence type="ECO:0000256" key="6">
    <source>
        <dbReference type="ARBA" id="ARBA00022989"/>
    </source>
</evidence>
<dbReference type="PROSITE" id="PS50928">
    <property type="entry name" value="ABC_TM1"/>
    <property type="match status" value="1"/>
</dbReference>
<feature type="transmembrane region" description="Helical" evidence="8">
    <location>
        <begin position="121"/>
        <end position="144"/>
    </location>
</feature>
<keyword evidence="3 8" id="KW-0813">Transport</keyword>
<keyword evidence="7 8" id="KW-0472">Membrane</keyword>
<accession>A0ABU1JJ58</accession>
<evidence type="ECO:0000256" key="4">
    <source>
        <dbReference type="ARBA" id="ARBA00022475"/>
    </source>
</evidence>
<dbReference type="InterPro" id="IPR035906">
    <property type="entry name" value="MetI-like_sf"/>
</dbReference>
<evidence type="ECO:0000313" key="11">
    <source>
        <dbReference type="Proteomes" id="UP001262410"/>
    </source>
</evidence>
<keyword evidence="11" id="KW-1185">Reference proteome</keyword>
<evidence type="ECO:0000256" key="7">
    <source>
        <dbReference type="ARBA" id="ARBA00023136"/>
    </source>
</evidence>
<organism evidence="10 11">
    <name type="scientific">Inquilinus ginsengisoli</name>
    <dbReference type="NCBI Taxonomy" id="363840"/>
    <lineage>
        <taxon>Bacteria</taxon>
        <taxon>Pseudomonadati</taxon>
        <taxon>Pseudomonadota</taxon>
        <taxon>Alphaproteobacteria</taxon>
        <taxon>Rhodospirillales</taxon>
        <taxon>Rhodospirillaceae</taxon>
        <taxon>Inquilinus</taxon>
    </lineage>
</organism>
<keyword evidence="6 8" id="KW-1133">Transmembrane helix</keyword>
<evidence type="ECO:0000259" key="9">
    <source>
        <dbReference type="PROSITE" id="PS50928"/>
    </source>
</evidence>
<feature type="transmembrane region" description="Helical" evidence="8">
    <location>
        <begin position="199"/>
        <end position="219"/>
    </location>
</feature>
<evidence type="ECO:0000256" key="8">
    <source>
        <dbReference type="RuleBase" id="RU363032"/>
    </source>
</evidence>
<dbReference type="RefSeq" id="WP_309792653.1">
    <property type="nucleotide sequence ID" value="NZ_JAVDPW010000002.1"/>
</dbReference>
<name>A0ABU1JJ58_9PROT</name>
<keyword evidence="5 8" id="KW-0812">Transmembrane</keyword>
<dbReference type="Pfam" id="PF00528">
    <property type="entry name" value="BPD_transp_1"/>
    <property type="match status" value="1"/>
</dbReference>
<dbReference type="PANTHER" id="PTHR42929">
    <property type="entry name" value="INNER MEMBRANE ABC TRANSPORTER PERMEASE PROTEIN YDCU-RELATED-RELATED"/>
    <property type="match status" value="1"/>
</dbReference>
<dbReference type="EMBL" id="JAVDPW010000002">
    <property type="protein sequence ID" value="MDR6288641.1"/>
    <property type="molecule type" value="Genomic_DNA"/>
</dbReference>
<keyword evidence="4" id="KW-1003">Cell membrane</keyword>
<evidence type="ECO:0000256" key="1">
    <source>
        <dbReference type="ARBA" id="ARBA00004651"/>
    </source>
</evidence>
<protein>
    <submittedName>
        <fullName evidence="10">Spermidine/putrescine transport system permease protein</fullName>
    </submittedName>
</protein>
<dbReference type="Gene3D" id="1.10.3720.10">
    <property type="entry name" value="MetI-like"/>
    <property type="match status" value="1"/>
</dbReference>
<feature type="domain" description="ABC transmembrane type-1" evidence="9">
    <location>
        <begin position="69"/>
        <end position="275"/>
    </location>
</feature>
<comment type="similarity">
    <text evidence="2">Belongs to the binding-protein-dependent transport system permease family. CysTW subfamily.</text>
</comment>
<feature type="transmembrane region" description="Helical" evidence="8">
    <location>
        <begin position="255"/>
        <end position="276"/>
    </location>
</feature>
<comment type="subcellular location">
    <subcellularLocation>
        <location evidence="1 8">Cell membrane</location>
        <topology evidence="1 8">Multi-pass membrane protein</topology>
    </subcellularLocation>
</comment>
<dbReference type="CDD" id="cd06261">
    <property type="entry name" value="TM_PBP2"/>
    <property type="match status" value="1"/>
</dbReference>
<evidence type="ECO:0000256" key="2">
    <source>
        <dbReference type="ARBA" id="ARBA00007069"/>
    </source>
</evidence>
<dbReference type="SUPFAM" id="SSF161098">
    <property type="entry name" value="MetI-like"/>
    <property type="match status" value="1"/>
</dbReference>
<dbReference type="PANTHER" id="PTHR42929:SF1">
    <property type="entry name" value="INNER MEMBRANE ABC TRANSPORTER PERMEASE PROTEIN YDCU-RELATED"/>
    <property type="match status" value="1"/>
</dbReference>
<reference evidence="10 11" key="1">
    <citation type="submission" date="2023-07" db="EMBL/GenBank/DDBJ databases">
        <title>Sorghum-associated microbial communities from plants grown in Nebraska, USA.</title>
        <authorList>
            <person name="Schachtman D."/>
        </authorList>
    </citation>
    <scope>NUCLEOTIDE SEQUENCE [LARGE SCALE GENOMIC DNA]</scope>
    <source>
        <strain evidence="10 11">584</strain>
    </source>
</reference>
<proteinExistence type="inferred from homology"/>
<sequence>MDAIRRRPFLVTLLLLSPATVLMVAFLIAPMLIVIADSLSGRDAYGGIVPGFSLASYAELLQPIYIPIFWNSLQLAAVNTLLCLAIAYPVACFISFRAGRWAPILLVLMLVPFWIDFLIRISAWVVLLGRNGLINAGLSWLGIIDEPLRMLGSYGAVLVGMLYAFLPAAVFPIYAALNPIDRTWLEAARDLGASPTESFWRITFPLSLPGVMAAVLFVFVPSMGVFAIPVLLGGGKSIIIGNLIVQLFLDFRNVPLGSAVAVVLLVFSSIAILLYMRLLRRVEAQRA</sequence>
<evidence type="ECO:0000256" key="3">
    <source>
        <dbReference type="ARBA" id="ARBA00022448"/>
    </source>
</evidence>
<comment type="caution">
    <text evidence="10">The sequence shown here is derived from an EMBL/GenBank/DDBJ whole genome shotgun (WGS) entry which is preliminary data.</text>
</comment>
<evidence type="ECO:0000256" key="5">
    <source>
        <dbReference type="ARBA" id="ARBA00022692"/>
    </source>
</evidence>
<evidence type="ECO:0000313" key="10">
    <source>
        <dbReference type="EMBL" id="MDR6288641.1"/>
    </source>
</evidence>